<proteinExistence type="predicted"/>
<dbReference type="InterPro" id="IPR039306">
    <property type="entry name" value="MYOB"/>
</dbReference>
<evidence type="ECO:0000256" key="4">
    <source>
        <dbReference type="ARBA" id="ARBA00023136"/>
    </source>
</evidence>
<feature type="region of interest" description="Disordered" evidence="6">
    <location>
        <begin position="441"/>
        <end position="479"/>
    </location>
</feature>
<gene>
    <name evidence="11" type="primary">25493787</name>
    <name evidence="9" type="ordered locus">MTR_4g107310</name>
    <name evidence="10" type="ORF">MtrunA17_Chr4g0059771</name>
</gene>
<reference evidence="11" key="3">
    <citation type="submission" date="2015-04" db="UniProtKB">
        <authorList>
            <consortium name="EnsemblPlants"/>
        </authorList>
    </citation>
    <scope>IDENTIFICATION</scope>
    <source>
        <strain evidence="11">cv. Jemalong A17</strain>
    </source>
</reference>
<dbReference type="HOGENOM" id="CLU_009392_3_0_1"/>
<dbReference type="GO" id="GO:0080115">
    <property type="term" value="F:myosin XI tail binding"/>
    <property type="evidence" value="ECO:0007669"/>
    <property type="project" value="UniProtKB-ARBA"/>
</dbReference>
<dbReference type="InterPro" id="IPR007656">
    <property type="entry name" value="GTD-bd"/>
</dbReference>
<dbReference type="Pfam" id="PF04576">
    <property type="entry name" value="Zein-binding"/>
    <property type="match status" value="1"/>
</dbReference>
<dbReference type="EMBL" id="PSQE01000004">
    <property type="protein sequence ID" value="RHN63574.1"/>
    <property type="molecule type" value="Genomic_DNA"/>
</dbReference>
<organism evidence="9 12">
    <name type="scientific">Medicago truncatula</name>
    <name type="common">Barrel medic</name>
    <name type="synonym">Medicago tribuloides</name>
    <dbReference type="NCBI Taxonomy" id="3880"/>
    <lineage>
        <taxon>Eukaryota</taxon>
        <taxon>Viridiplantae</taxon>
        <taxon>Streptophyta</taxon>
        <taxon>Embryophyta</taxon>
        <taxon>Tracheophyta</taxon>
        <taxon>Spermatophyta</taxon>
        <taxon>Magnoliopsida</taxon>
        <taxon>eudicotyledons</taxon>
        <taxon>Gunneridae</taxon>
        <taxon>Pentapetalae</taxon>
        <taxon>rosids</taxon>
        <taxon>fabids</taxon>
        <taxon>Fabales</taxon>
        <taxon>Fabaceae</taxon>
        <taxon>Papilionoideae</taxon>
        <taxon>50 kb inversion clade</taxon>
        <taxon>NPAAA clade</taxon>
        <taxon>Hologalegina</taxon>
        <taxon>IRL clade</taxon>
        <taxon>Trifolieae</taxon>
        <taxon>Medicago</taxon>
    </lineage>
</organism>
<dbReference type="PANTHER" id="PTHR31448">
    <property type="entry name" value="MYOSIN-BINDING PROTEIN 2"/>
    <property type="match status" value="1"/>
</dbReference>
<dbReference type="eggNOG" id="ENOG502R2U1">
    <property type="taxonomic scope" value="Eukaryota"/>
</dbReference>
<keyword evidence="12" id="KW-1185">Reference proteome</keyword>
<dbReference type="PANTHER" id="PTHR31448:SF9">
    <property type="entry name" value="MYOSIN-BINDING PROTEIN 6-RELATED"/>
    <property type="match status" value="1"/>
</dbReference>
<feature type="domain" description="GTD-binding" evidence="8">
    <location>
        <begin position="327"/>
        <end position="425"/>
    </location>
</feature>
<keyword evidence="5" id="KW-0175">Coiled coil</keyword>
<dbReference type="Proteomes" id="UP000002051">
    <property type="component" value="Chromosome 4"/>
</dbReference>
<reference evidence="10" key="4">
    <citation type="journal article" date="2018" name="Nat. Plants">
        <title>Whole-genome landscape of Medicago truncatula symbiotic genes.</title>
        <authorList>
            <person name="Pecrix Y."/>
            <person name="Gamas P."/>
            <person name="Carrere S."/>
        </authorList>
    </citation>
    <scope>NUCLEOTIDE SEQUENCE</scope>
    <source>
        <tissue evidence="10">Leaves</tissue>
    </source>
</reference>
<dbReference type="EnsemblPlants" id="KEH31882">
    <property type="protein sequence ID" value="KEH31882"/>
    <property type="gene ID" value="MTR_4g107310"/>
</dbReference>
<keyword evidence="2 7" id="KW-0812">Transmembrane</keyword>
<dbReference type="Proteomes" id="UP000265566">
    <property type="component" value="Chromosome 4"/>
</dbReference>
<evidence type="ECO:0000313" key="9">
    <source>
        <dbReference type="EMBL" id="KEH31882.1"/>
    </source>
</evidence>
<keyword evidence="3 7" id="KW-1133">Transmembrane helix</keyword>
<comment type="subcellular location">
    <subcellularLocation>
        <location evidence="1">Membrane</location>
        <topology evidence="1">Single-pass membrane protein</topology>
    </subcellularLocation>
</comment>
<dbReference type="OrthoDB" id="1853282at2759"/>
<keyword evidence="4 7" id="KW-0472">Membrane</keyword>
<dbReference type="OMA" id="HRNPNFY"/>
<dbReference type="STRING" id="3880.A0A072UQE9"/>
<protein>
    <submittedName>
        <fullName evidence="10">Putative Zein-binding domain-containing protein</fullName>
    </submittedName>
    <submittedName>
        <fullName evidence="9">Zein-binding protein</fullName>
    </submittedName>
</protein>
<name>A0A072UQE9_MEDTR</name>
<feature type="compositionally biased region" description="Low complexity" evidence="6">
    <location>
        <begin position="294"/>
        <end position="303"/>
    </location>
</feature>
<feature type="transmembrane region" description="Helical" evidence="7">
    <location>
        <begin position="20"/>
        <end position="44"/>
    </location>
</feature>
<evidence type="ECO:0000259" key="8">
    <source>
        <dbReference type="PROSITE" id="PS51775"/>
    </source>
</evidence>
<dbReference type="GO" id="GO:0016020">
    <property type="term" value="C:membrane"/>
    <property type="evidence" value="ECO:0007669"/>
    <property type="project" value="UniProtKB-SubCell"/>
</dbReference>
<dbReference type="EMBL" id="CM001220">
    <property type="protein sequence ID" value="KEH31882.1"/>
    <property type="molecule type" value="Genomic_DNA"/>
</dbReference>
<dbReference type="AlphaFoldDB" id="A0A072UQE9"/>
<evidence type="ECO:0000256" key="1">
    <source>
        <dbReference type="ARBA" id="ARBA00004167"/>
    </source>
</evidence>
<dbReference type="PROSITE" id="PS51775">
    <property type="entry name" value="GTD_BINDING"/>
    <property type="match status" value="1"/>
</dbReference>
<evidence type="ECO:0000256" key="3">
    <source>
        <dbReference type="ARBA" id="ARBA00022989"/>
    </source>
</evidence>
<evidence type="ECO:0000256" key="5">
    <source>
        <dbReference type="SAM" id="Coils"/>
    </source>
</evidence>
<reference evidence="9 12" key="2">
    <citation type="journal article" date="2014" name="BMC Genomics">
        <title>An improved genome release (version Mt4.0) for the model legume Medicago truncatula.</title>
        <authorList>
            <person name="Tang H."/>
            <person name="Krishnakumar V."/>
            <person name="Bidwell S."/>
            <person name="Rosen B."/>
            <person name="Chan A."/>
            <person name="Zhou S."/>
            <person name="Gentzbittel L."/>
            <person name="Childs K.L."/>
            <person name="Yandell M."/>
            <person name="Gundlach H."/>
            <person name="Mayer K.F."/>
            <person name="Schwartz D.C."/>
            <person name="Town C.D."/>
        </authorList>
    </citation>
    <scope>GENOME REANNOTATION</scope>
    <source>
        <strain evidence="9">A17</strain>
        <strain evidence="11 12">cv. Jemalong A17</strain>
    </source>
</reference>
<dbReference type="Gramene" id="rna26292">
    <property type="protein sequence ID" value="RHN63574.1"/>
    <property type="gene ID" value="gene26292"/>
</dbReference>
<sequence>MATRSFIRFVERNIGKFPHFLLCMMLEWVLIISLFIDGLLAFFITEFARFFDLEIPCWLCAKMNHFLTHKTPNFYYNSSMCEAHKKDVSSLAFCYNHKKLSDTRKMCEGCLLSFATQKESNCDTYKSLVGILNKNLDCFVEDSGNIQLSLKDEGVIQVEKNGTQKCSCCGAPLKLKSSISKRKNLVSNLQAPTASPRAHPFIASKCEESRGTESPRILNAKKDYELQQNEDDNDNNLKNQSLELKEVNKGAFWPLLTGSDDINVESPKTPSFPWGSRFFGVPPTDSPNNSPRWSSLSSVSGKKSPLEKMESTSDSTEGNCQDEEVDAVLNNLKRQVRLDRKSLMALYMELDEERSASAVAANNAMAMITRLQEEKATLHMDTSQYQRMMEEQIEYDEEVLQETNELLLKLEEEVKTLDAELEIYRDKYGCLTEDDIKAHGGNNFPFRSVEGEDDVEKDLDLGQPDSSKANNGGGKFKESLKDFRMEKTYLLARKKMENGYPLTEN</sequence>
<dbReference type="PaxDb" id="3880-AES78614"/>
<feature type="coiled-coil region" evidence="5">
    <location>
        <begin position="393"/>
        <end position="427"/>
    </location>
</feature>
<dbReference type="KEGG" id="mtr:25493787"/>
<reference evidence="9 12" key="1">
    <citation type="journal article" date="2011" name="Nature">
        <title>The Medicago genome provides insight into the evolution of rhizobial symbioses.</title>
        <authorList>
            <person name="Young N.D."/>
            <person name="Debelle F."/>
            <person name="Oldroyd G.E."/>
            <person name="Geurts R."/>
            <person name="Cannon S.B."/>
            <person name="Udvardi M.K."/>
            <person name="Benedito V.A."/>
            <person name="Mayer K.F."/>
            <person name="Gouzy J."/>
            <person name="Schoof H."/>
            <person name="Van de Peer Y."/>
            <person name="Proost S."/>
            <person name="Cook D.R."/>
            <person name="Meyers B.C."/>
            <person name="Spannagl M."/>
            <person name="Cheung F."/>
            <person name="De Mita S."/>
            <person name="Krishnakumar V."/>
            <person name="Gundlach H."/>
            <person name="Zhou S."/>
            <person name="Mudge J."/>
            <person name="Bharti A.K."/>
            <person name="Murray J.D."/>
            <person name="Naoumkina M.A."/>
            <person name="Rosen B."/>
            <person name="Silverstein K.A."/>
            <person name="Tang H."/>
            <person name="Rombauts S."/>
            <person name="Zhao P.X."/>
            <person name="Zhou P."/>
            <person name="Barbe V."/>
            <person name="Bardou P."/>
            <person name="Bechner M."/>
            <person name="Bellec A."/>
            <person name="Berger A."/>
            <person name="Berges H."/>
            <person name="Bidwell S."/>
            <person name="Bisseling T."/>
            <person name="Choisne N."/>
            <person name="Couloux A."/>
            <person name="Denny R."/>
            <person name="Deshpande S."/>
            <person name="Dai X."/>
            <person name="Doyle J.J."/>
            <person name="Dudez A.M."/>
            <person name="Farmer A.D."/>
            <person name="Fouteau S."/>
            <person name="Franken C."/>
            <person name="Gibelin C."/>
            <person name="Gish J."/>
            <person name="Goldstein S."/>
            <person name="Gonzalez A.J."/>
            <person name="Green P.J."/>
            <person name="Hallab A."/>
            <person name="Hartog M."/>
            <person name="Hua A."/>
            <person name="Humphray S.J."/>
            <person name="Jeong D.H."/>
            <person name="Jing Y."/>
            <person name="Jocker A."/>
            <person name="Kenton S.M."/>
            <person name="Kim D.J."/>
            <person name="Klee K."/>
            <person name="Lai H."/>
            <person name="Lang C."/>
            <person name="Lin S."/>
            <person name="Macmil S.L."/>
            <person name="Magdelenat G."/>
            <person name="Matthews L."/>
            <person name="McCorrison J."/>
            <person name="Monaghan E.L."/>
            <person name="Mun J.H."/>
            <person name="Najar F.Z."/>
            <person name="Nicholson C."/>
            <person name="Noirot C."/>
            <person name="O'Bleness M."/>
            <person name="Paule C.R."/>
            <person name="Poulain J."/>
            <person name="Prion F."/>
            <person name="Qin B."/>
            <person name="Qu C."/>
            <person name="Retzel E.F."/>
            <person name="Riddle C."/>
            <person name="Sallet E."/>
            <person name="Samain S."/>
            <person name="Samson N."/>
            <person name="Sanders I."/>
            <person name="Saurat O."/>
            <person name="Scarpelli C."/>
            <person name="Schiex T."/>
            <person name="Segurens B."/>
            <person name="Severin A.J."/>
            <person name="Sherrier D.J."/>
            <person name="Shi R."/>
            <person name="Sims S."/>
            <person name="Singer S.R."/>
            <person name="Sinharoy S."/>
            <person name="Sterck L."/>
            <person name="Viollet A."/>
            <person name="Wang B.B."/>
            <person name="Wang K."/>
            <person name="Wang M."/>
            <person name="Wang X."/>
            <person name="Warfsmann J."/>
            <person name="Weissenbach J."/>
            <person name="White D.D."/>
            <person name="White J.D."/>
            <person name="Wiley G.B."/>
            <person name="Wincker P."/>
            <person name="Xing Y."/>
            <person name="Yang L."/>
            <person name="Yao Z."/>
            <person name="Ying F."/>
            <person name="Zhai J."/>
            <person name="Zhou L."/>
            <person name="Zuber A."/>
            <person name="Denarie J."/>
            <person name="Dixon R.A."/>
            <person name="May G.D."/>
            <person name="Schwartz D.C."/>
            <person name="Rogers J."/>
            <person name="Quetier F."/>
            <person name="Town C.D."/>
            <person name="Roe B.A."/>
        </authorList>
    </citation>
    <scope>NUCLEOTIDE SEQUENCE [LARGE SCALE GENOMIC DNA]</scope>
    <source>
        <strain evidence="9">A17</strain>
        <strain evidence="11 12">cv. Jemalong A17</strain>
    </source>
</reference>
<evidence type="ECO:0000313" key="11">
    <source>
        <dbReference type="EnsemblPlants" id="KEH31882"/>
    </source>
</evidence>
<evidence type="ECO:0000256" key="6">
    <source>
        <dbReference type="SAM" id="MobiDB-lite"/>
    </source>
</evidence>
<evidence type="ECO:0000256" key="2">
    <source>
        <dbReference type="ARBA" id="ARBA00022692"/>
    </source>
</evidence>
<evidence type="ECO:0000313" key="12">
    <source>
        <dbReference type="Proteomes" id="UP000002051"/>
    </source>
</evidence>
<evidence type="ECO:0000256" key="7">
    <source>
        <dbReference type="SAM" id="Phobius"/>
    </source>
</evidence>
<feature type="region of interest" description="Disordered" evidence="6">
    <location>
        <begin position="275"/>
        <end position="320"/>
    </location>
</feature>
<accession>A0A072UQE9</accession>
<evidence type="ECO:0000313" key="10">
    <source>
        <dbReference type="EMBL" id="RHN63574.1"/>
    </source>
</evidence>